<dbReference type="Pfam" id="PF02607">
    <property type="entry name" value="B12-binding_2"/>
    <property type="match status" value="1"/>
</dbReference>
<dbReference type="OrthoDB" id="9783599at2"/>
<sequence length="207" mass="22090">MNEVLVKAFGKLDDDAVMEEVKKMQAAGTNAMDILNDLQEGMQEVGQKYAENQYYLSELIMSAEIFKEAIKAIGGIGQADSGKKYGTMILGTVKGDIHDIGKNIVAAVMGCNGFKIIDLGVDVPIAKFVDAVKENQPDFVGISCLLTTNFDNTRETITQVKAAGFQGKFIIGGGPCDEGTVKYVGADALAKDAQEGIKIAKKMLGVN</sequence>
<dbReference type="GO" id="GO:0050667">
    <property type="term" value="P:homocysteine metabolic process"/>
    <property type="evidence" value="ECO:0007669"/>
    <property type="project" value="TreeGrafter"/>
</dbReference>
<dbReference type="InterPro" id="IPR050554">
    <property type="entry name" value="Met_Synthase/Corrinoid"/>
</dbReference>
<evidence type="ECO:0000313" key="6">
    <source>
        <dbReference type="Proteomes" id="UP000323521"/>
    </source>
</evidence>
<protein>
    <submittedName>
        <fullName evidence="5">Cobalamin-binding protein</fullName>
    </submittedName>
</protein>
<reference evidence="5 6" key="1">
    <citation type="submission" date="2016-10" db="EMBL/GenBank/DDBJ databases">
        <title>Complete Genome Sequence of Peptococcaceae strain DCMF.</title>
        <authorList>
            <person name="Edwards R.J."/>
            <person name="Holland S.I."/>
            <person name="Deshpande N.P."/>
            <person name="Wong Y.K."/>
            <person name="Ertan H."/>
            <person name="Manefield M."/>
            <person name="Russell T.L."/>
            <person name="Lee M.J."/>
        </authorList>
    </citation>
    <scope>NUCLEOTIDE SEQUENCE [LARGE SCALE GENOMIC DNA]</scope>
    <source>
        <strain evidence="5 6">DCMF</strain>
    </source>
</reference>
<dbReference type="InterPro" id="IPR006158">
    <property type="entry name" value="Cobalamin-bd"/>
</dbReference>
<dbReference type="Gene3D" id="3.40.50.280">
    <property type="entry name" value="Cobalamin-binding domain"/>
    <property type="match status" value="1"/>
</dbReference>
<dbReference type="GO" id="GO:0008705">
    <property type="term" value="F:methionine synthase activity"/>
    <property type="evidence" value="ECO:0007669"/>
    <property type="project" value="TreeGrafter"/>
</dbReference>
<dbReference type="InterPro" id="IPR036724">
    <property type="entry name" value="Cobalamin-bd_sf"/>
</dbReference>
<gene>
    <name evidence="5" type="ORF">DCMF_02440</name>
</gene>
<dbReference type="SUPFAM" id="SSF47644">
    <property type="entry name" value="Methionine synthase domain"/>
    <property type="match status" value="1"/>
</dbReference>
<evidence type="ECO:0000256" key="2">
    <source>
        <dbReference type="ARBA" id="ARBA00023285"/>
    </source>
</evidence>
<evidence type="ECO:0000259" key="3">
    <source>
        <dbReference type="PROSITE" id="PS51332"/>
    </source>
</evidence>
<dbReference type="SMART" id="SM01018">
    <property type="entry name" value="B12-binding_2"/>
    <property type="match status" value="1"/>
</dbReference>
<evidence type="ECO:0000313" key="5">
    <source>
        <dbReference type="EMBL" id="ATW23804.1"/>
    </source>
</evidence>
<dbReference type="GO" id="GO:0046872">
    <property type="term" value="F:metal ion binding"/>
    <property type="evidence" value="ECO:0007669"/>
    <property type="project" value="UniProtKB-KW"/>
</dbReference>
<dbReference type="Gene3D" id="1.10.1240.10">
    <property type="entry name" value="Methionine synthase domain"/>
    <property type="match status" value="1"/>
</dbReference>
<dbReference type="RefSeq" id="WP_148132968.1">
    <property type="nucleotide sequence ID" value="NZ_CP017634.1"/>
</dbReference>
<keyword evidence="1" id="KW-0479">Metal-binding</keyword>
<keyword evidence="2" id="KW-0170">Cobalt</keyword>
<feature type="domain" description="B12-binding N-terminal" evidence="4">
    <location>
        <begin position="1"/>
        <end position="85"/>
    </location>
</feature>
<dbReference type="EMBL" id="CP017634">
    <property type="protein sequence ID" value="ATW23804.1"/>
    <property type="molecule type" value="Genomic_DNA"/>
</dbReference>
<dbReference type="SUPFAM" id="SSF52242">
    <property type="entry name" value="Cobalamin (vitamin B12)-binding domain"/>
    <property type="match status" value="1"/>
</dbReference>
<dbReference type="Pfam" id="PF02310">
    <property type="entry name" value="B12-binding"/>
    <property type="match status" value="1"/>
</dbReference>
<keyword evidence="6" id="KW-1185">Reference proteome</keyword>
<organism evidence="5 6">
    <name type="scientific">Formimonas warabiya</name>
    <dbReference type="NCBI Taxonomy" id="1761012"/>
    <lineage>
        <taxon>Bacteria</taxon>
        <taxon>Bacillati</taxon>
        <taxon>Bacillota</taxon>
        <taxon>Clostridia</taxon>
        <taxon>Eubacteriales</taxon>
        <taxon>Peptococcaceae</taxon>
        <taxon>Candidatus Formimonas</taxon>
    </lineage>
</organism>
<dbReference type="InterPro" id="IPR036594">
    <property type="entry name" value="Meth_synthase_dom"/>
</dbReference>
<dbReference type="PANTHER" id="PTHR45833">
    <property type="entry name" value="METHIONINE SYNTHASE"/>
    <property type="match status" value="1"/>
</dbReference>
<dbReference type="KEGG" id="fwa:DCMF_02440"/>
<dbReference type="GO" id="GO:0031419">
    <property type="term" value="F:cobalamin binding"/>
    <property type="evidence" value="ECO:0007669"/>
    <property type="project" value="InterPro"/>
</dbReference>
<dbReference type="GO" id="GO:0046653">
    <property type="term" value="P:tetrahydrofolate metabolic process"/>
    <property type="evidence" value="ECO:0007669"/>
    <property type="project" value="TreeGrafter"/>
</dbReference>
<dbReference type="PROSITE" id="PS51332">
    <property type="entry name" value="B12_BINDING"/>
    <property type="match status" value="1"/>
</dbReference>
<feature type="domain" description="B12-binding" evidence="3">
    <location>
        <begin position="85"/>
        <end position="207"/>
    </location>
</feature>
<dbReference type="PANTHER" id="PTHR45833:SF1">
    <property type="entry name" value="METHIONINE SYNTHASE"/>
    <property type="match status" value="1"/>
</dbReference>
<dbReference type="AlphaFoldDB" id="A0A3G1KMW2"/>
<evidence type="ECO:0000259" key="4">
    <source>
        <dbReference type="PROSITE" id="PS51337"/>
    </source>
</evidence>
<name>A0A3G1KMW2_FORW1</name>
<dbReference type="PROSITE" id="PS51337">
    <property type="entry name" value="B12_BINDING_NTER"/>
    <property type="match status" value="1"/>
</dbReference>
<dbReference type="GO" id="GO:0005829">
    <property type="term" value="C:cytosol"/>
    <property type="evidence" value="ECO:0007669"/>
    <property type="project" value="TreeGrafter"/>
</dbReference>
<dbReference type="Proteomes" id="UP000323521">
    <property type="component" value="Chromosome"/>
</dbReference>
<accession>A0A3G1KMW2</accession>
<dbReference type="InterPro" id="IPR003759">
    <property type="entry name" value="Cbl-bd_cap"/>
</dbReference>
<proteinExistence type="predicted"/>
<evidence type="ECO:0000256" key="1">
    <source>
        <dbReference type="ARBA" id="ARBA00022723"/>
    </source>
</evidence>